<evidence type="ECO:0000313" key="4">
    <source>
        <dbReference type="Proteomes" id="UP001159364"/>
    </source>
</evidence>
<feature type="region of interest" description="Disordered" evidence="1">
    <location>
        <begin position="28"/>
        <end position="79"/>
    </location>
</feature>
<dbReference type="PANTHER" id="PTHR35094:SF1">
    <property type="entry name" value="PROTEIN, PUTATIVE-RELATED"/>
    <property type="match status" value="1"/>
</dbReference>
<feature type="signal peptide" evidence="2">
    <location>
        <begin position="1"/>
        <end position="20"/>
    </location>
</feature>
<keyword evidence="2" id="KW-0732">Signal</keyword>
<evidence type="ECO:0000313" key="3">
    <source>
        <dbReference type="EMBL" id="KAJ8769271.1"/>
    </source>
</evidence>
<reference evidence="3 4" key="1">
    <citation type="submission" date="2021-09" db="EMBL/GenBank/DDBJ databases">
        <title>Genomic insights and catalytic innovation underlie evolution of tropane alkaloids biosynthesis.</title>
        <authorList>
            <person name="Wang Y.-J."/>
            <person name="Tian T."/>
            <person name="Huang J.-P."/>
            <person name="Huang S.-X."/>
        </authorList>
    </citation>
    <scope>NUCLEOTIDE SEQUENCE [LARGE SCALE GENOMIC DNA]</scope>
    <source>
        <strain evidence="3">KIB-2018</strain>
        <tissue evidence="3">Leaf</tissue>
    </source>
</reference>
<dbReference type="AlphaFoldDB" id="A0AAV8TQN5"/>
<keyword evidence="4" id="KW-1185">Reference proteome</keyword>
<comment type="caution">
    <text evidence="3">The sequence shown here is derived from an EMBL/GenBank/DDBJ whole genome shotgun (WGS) entry which is preliminary data.</text>
</comment>
<dbReference type="PANTHER" id="PTHR35094">
    <property type="entry name" value="LEUCINE-RICH REPEAT EXTENSIN-LIKE PROTEIN 2"/>
    <property type="match status" value="1"/>
</dbReference>
<protein>
    <submittedName>
        <fullName evidence="3">Uncharacterized protein</fullName>
    </submittedName>
</protein>
<evidence type="ECO:0000256" key="1">
    <source>
        <dbReference type="SAM" id="MobiDB-lite"/>
    </source>
</evidence>
<feature type="chain" id="PRO_5043765220" evidence="2">
    <location>
        <begin position="21"/>
        <end position="133"/>
    </location>
</feature>
<dbReference type="EMBL" id="JAIWQS010000003">
    <property type="protein sequence ID" value="KAJ8769271.1"/>
    <property type="molecule type" value="Genomic_DNA"/>
</dbReference>
<dbReference type="Proteomes" id="UP001159364">
    <property type="component" value="Linkage Group LG03"/>
</dbReference>
<organism evidence="3 4">
    <name type="scientific">Erythroxylum novogranatense</name>
    <dbReference type="NCBI Taxonomy" id="1862640"/>
    <lineage>
        <taxon>Eukaryota</taxon>
        <taxon>Viridiplantae</taxon>
        <taxon>Streptophyta</taxon>
        <taxon>Embryophyta</taxon>
        <taxon>Tracheophyta</taxon>
        <taxon>Spermatophyta</taxon>
        <taxon>Magnoliopsida</taxon>
        <taxon>eudicotyledons</taxon>
        <taxon>Gunneridae</taxon>
        <taxon>Pentapetalae</taxon>
        <taxon>rosids</taxon>
        <taxon>fabids</taxon>
        <taxon>Malpighiales</taxon>
        <taxon>Erythroxylaceae</taxon>
        <taxon>Erythroxylum</taxon>
    </lineage>
</organism>
<gene>
    <name evidence="3" type="ORF">K2173_002199</name>
</gene>
<accession>A0AAV8TQN5</accession>
<sequence>MLKTNCLIFLIVAAVAPIHGLDTRKLDETAVPGSGEKCAPCNPSPPPPSSSPPPPPPPLCPPPPPPVLPPPPPKKLPPSGYCPPPPASFIYITGPPGELYPVDNDFSGAKRGCGLSPVLVVCGLLGFFVRMLY</sequence>
<feature type="compositionally biased region" description="Pro residues" evidence="1">
    <location>
        <begin position="42"/>
        <end position="79"/>
    </location>
</feature>
<proteinExistence type="predicted"/>
<evidence type="ECO:0000256" key="2">
    <source>
        <dbReference type="SAM" id="SignalP"/>
    </source>
</evidence>
<name>A0AAV8TQN5_9ROSI</name>